<dbReference type="PANTHER" id="PTHR34978:SF3">
    <property type="entry name" value="SLR0241 PROTEIN"/>
    <property type="match status" value="1"/>
</dbReference>
<keyword evidence="3" id="KW-0812">Transmembrane</keyword>
<dbReference type="Pfam" id="PF05569">
    <property type="entry name" value="Peptidase_M56"/>
    <property type="match status" value="1"/>
</dbReference>
<feature type="coiled-coil region" evidence="1">
    <location>
        <begin position="487"/>
        <end position="556"/>
    </location>
</feature>
<dbReference type="GO" id="GO:0006508">
    <property type="term" value="P:proteolysis"/>
    <property type="evidence" value="ECO:0007669"/>
    <property type="project" value="UniProtKB-KW"/>
</dbReference>
<keyword evidence="5" id="KW-0378">Hydrolase</keyword>
<name>A0A848IYJ9_9BACT</name>
<evidence type="ECO:0000259" key="4">
    <source>
        <dbReference type="Pfam" id="PF05569"/>
    </source>
</evidence>
<accession>A0A848IYJ9</accession>
<feature type="compositionally biased region" description="Basic and acidic residues" evidence="2">
    <location>
        <begin position="313"/>
        <end position="322"/>
    </location>
</feature>
<dbReference type="InterPro" id="IPR008756">
    <property type="entry name" value="Peptidase_M56"/>
</dbReference>
<dbReference type="InterPro" id="IPR052173">
    <property type="entry name" value="Beta-lactam_resp_regulator"/>
</dbReference>
<keyword evidence="5" id="KW-0645">Protease</keyword>
<comment type="caution">
    <text evidence="5">The sequence shown here is derived from an EMBL/GenBank/DDBJ whole genome shotgun (WGS) entry which is preliminary data.</text>
</comment>
<dbReference type="Proteomes" id="UP000559010">
    <property type="component" value="Unassembled WGS sequence"/>
</dbReference>
<dbReference type="RefSeq" id="WP_169682839.1">
    <property type="nucleotide sequence ID" value="NZ_JABBNU010000009.1"/>
</dbReference>
<evidence type="ECO:0000256" key="2">
    <source>
        <dbReference type="SAM" id="MobiDB-lite"/>
    </source>
</evidence>
<evidence type="ECO:0000313" key="5">
    <source>
        <dbReference type="EMBL" id="NMM49583.1"/>
    </source>
</evidence>
<reference evidence="5 6" key="1">
    <citation type="submission" date="2020-04" db="EMBL/GenBank/DDBJ databases">
        <title>Flammeovirgaceae bacterium KN852 isolated from deep sea.</title>
        <authorList>
            <person name="Zhang D.-C."/>
        </authorList>
    </citation>
    <scope>NUCLEOTIDE SEQUENCE [LARGE SCALE GENOMIC DNA]</scope>
    <source>
        <strain evidence="5 6">KN852</strain>
    </source>
</reference>
<evidence type="ECO:0000256" key="1">
    <source>
        <dbReference type="SAM" id="Coils"/>
    </source>
</evidence>
<dbReference type="GO" id="GO:0008237">
    <property type="term" value="F:metallopeptidase activity"/>
    <property type="evidence" value="ECO:0007669"/>
    <property type="project" value="UniProtKB-KW"/>
</dbReference>
<dbReference type="PANTHER" id="PTHR34978">
    <property type="entry name" value="POSSIBLE SENSOR-TRANSDUCER PROTEIN BLAR"/>
    <property type="match status" value="1"/>
</dbReference>
<feature type="domain" description="Peptidase M56" evidence="4">
    <location>
        <begin position="70"/>
        <end position="260"/>
    </location>
</feature>
<feature type="region of interest" description="Disordered" evidence="2">
    <location>
        <begin position="301"/>
        <end position="322"/>
    </location>
</feature>
<dbReference type="EMBL" id="JABBNU010000009">
    <property type="protein sequence ID" value="NMM49583.1"/>
    <property type="molecule type" value="Genomic_DNA"/>
</dbReference>
<feature type="transmembrane region" description="Helical" evidence="3">
    <location>
        <begin position="275"/>
        <end position="294"/>
    </location>
</feature>
<keyword evidence="1" id="KW-0175">Coiled coil</keyword>
<gene>
    <name evidence="5" type="ORF">HH304_14335</name>
</gene>
<dbReference type="Gene3D" id="3.30.2010.10">
    <property type="entry name" value="Metalloproteases ('zincins'), catalytic domain"/>
    <property type="match status" value="1"/>
</dbReference>
<keyword evidence="5" id="KW-0482">Metalloprotease</keyword>
<dbReference type="CDD" id="cd07341">
    <property type="entry name" value="M56_BlaR1_MecR1_like"/>
    <property type="match status" value="1"/>
</dbReference>
<keyword evidence="3" id="KW-0472">Membrane</keyword>
<feature type="transmembrane region" description="Helical" evidence="3">
    <location>
        <begin position="72"/>
        <end position="93"/>
    </location>
</feature>
<protein>
    <submittedName>
        <fullName evidence="5">M48 family metalloprotease</fullName>
    </submittedName>
</protein>
<evidence type="ECO:0000313" key="6">
    <source>
        <dbReference type="Proteomes" id="UP000559010"/>
    </source>
</evidence>
<sequence length="625" mass="72356">MYWLSFGALIGGFTWSVQTFWVHWNKLESARAFTFTMLNEQVEQILTVQDSGIVGLLDKISLLIKPYIPELVFVWMIGTILLGLKLLGSYAYLRMLRSKATEIVDSHWNELLEKLKVSLNIDKDIKILKSAAVYGPMVMGHFKPVILIPVGLVTGLPVNQIEAILAHELAHIKRSDYLINFIQSTIEILFFYHPMVWYLSDVLRHEREICCDTVALNYQPSSIQYAKLLTKLEEYALNSHSPAMQLGGQSKHSLLLRIQRIVQPKMQKKTMKDKVLPLIILIVAVVAMSFMDVGKKKFFQSSQNEVPTNSENQKVKVPEPPHEAEAQPMIYELQPEPEELLENVREELPKAPVPVLDELAPEETPKPINVTNSNGFEYRVFPGSSKYRVINLDTVPEKNNGIKYVFNNSDDVIVIESANLAEKVQNSVQTAMESIQAIDFKEIMESVNIESLQIEESLNSALEALEREDFRFNYKYKSDTTLSPEEKRRIEREVERAKRDMERAKAEIEREVERARREFDEVKIQEEVKRELERANLELEREMAKLKVDMARFEKEMELRDEMLKSELLKDGYISSKDEQIVIQKEKNNEIKVNGKKVKPEHHKKYKKIMDKMTDTDFDFDVDID</sequence>
<keyword evidence="6" id="KW-1185">Reference proteome</keyword>
<proteinExistence type="predicted"/>
<keyword evidence="3" id="KW-1133">Transmembrane helix</keyword>
<dbReference type="AlphaFoldDB" id="A0A848IYJ9"/>
<organism evidence="5 6">
    <name type="scientific">Marinigracilibium pacificum</name>
    <dbReference type="NCBI Taxonomy" id="2729599"/>
    <lineage>
        <taxon>Bacteria</taxon>
        <taxon>Pseudomonadati</taxon>
        <taxon>Bacteroidota</taxon>
        <taxon>Cytophagia</taxon>
        <taxon>Cytophagales</taxon>
        <taxon>Flammeovirgaceae</taxon>
        <taxon>Marinigracilibium</taxon>
    </lineage>
</organism>
<evidence type="ECO:0000256" key="3">
    <source>
        <dbReference type="SAM" id="Phobius"/>
    </source>
</evidence>
<feature type="compositionally biased region" description="Polar residues" evidence="2">
    <location>
        <begin position="301"/>
        <end position="312"/>
    </location>
</feature>